<gene>
    <name evidence="1" type="primary">bro-c</name>
</gene>
<dbReference type="KEGG" id="vg:80538072"/>
<proteinExistence type="predicted"/>
<sequence>MDSSRKSLLEKEIAIDDLTDNLTLTLKTLTETCKTFTSFGEAMTKATHEAHVSLKTINEAHRDVAKLANRIVDITQEIIEKPSDSQLIYSLAMHLLCTDKNSLIAQHQKMTKPL</sequence>
<keyword evidence="2" id="KW-1185">Reference proteome</keyword>
<dbReference type="EMBL" id="MK419956">
    <property type="protein sequence ID" value="QEI03690.1"/>
    <property type="molecule type" value="Genomic_DNA"/>
</dbReference>
<reference evidence="1" key="1">
    <citation type="submission" date="2019-01" db="EMBL/GenBank/DDBJ databases">
        <authorList>
            <person name="Trentin L.B."/>
            <person name="Santos E.R."/>
            <person name="Silva L.A."/>
            <person name="Sosa-Gomez D.R."/>
            <person name="Ribeiro B.M."/>
            <person name="Ardisson-Araujo D.M.P."/>
        </authorList>
    </citation>
    <scope>NUCLEOTIDE SEQUENCE</scope>
    <source>
        <strain evidence="1">VPN54</strain>
    </source>
</reference>
<dbReference type="Proteomes" id="UP000830719">
    <property type="component" value="Segment"/>
</dbReference>
<dbReference type="RefSeq" id="YP_010799683.1">
    <property type="nucleotide sequence ID" value="NC_076682.1"/>
</dbReference>
<dbReference type="GeneID" id="80538072"/>
<evidence type="ECO:0000313" key="2">
    <source>
        <dbReference type="Proteomes" id="UP000830719"/>
    </source>
</evidence>
<name>A0AAE6IQU7_9ABAC</name>
<evidence type="ECO:0000313" key="1">
    <source>
        <dbReference type="EMBL" id="QEI03690.1"/>
    </source>
</evidence>
<organism evidence="1 2">
    <name type="scientific">Rachiplusia nu nucleopolyhedrovirus</name>
    <dbReference type="NCBI Taxonomy" id="2605775"/>
    <lineage>
        <taxon>Viruses</taxon>
        <taxon>Viruses incertae sedis</taxon>
        <taxon>Naldaviricetes</taxon>
        <taxon>Lefavirales</taxon>
        <taxon>Baculoviridae</taxon>
        <taxon>Alphabaculovirus</taxon>
        <taxon>Alphabaculovirus ranus</taxon>
    </lineage>
</organism>
<protein>
    <submittedName>
        <fullName evidence="1">BRO-C</fullName>
    </submittedName>
</protein>
<accession>A0AAE6IQU7</accession>